<evidence type="ECO:0000313" key="1">
    <source>
        <dbReference type="EMBL" id="DAF52738.1"/>
    </source>
</evidence>
<organism evidence="1">
    <name type="scientific">Siphoviridae sp. ctqSm5</name>
    <dbReference type="NCBI Taxonomy" id="2827949"/>
    <lineage>
        <taxon>Viruses</taxon>
        <taxon>Duplodnaviria</taxon>
        <taxon>Heunggongvirae</taxon>
        <taxon>Uroviricota</taxon>
        <taxon>Caudoviricetes</taxon>
    </lineage>
</organism>
<name>A0A8S5SQ86_9CAUD</name>
<sequence length="39" mass="4700">MVHKYLHNIQIQFLQFGLNQLAQVFCFSYHLSYLTLKVL</sequence>
<dbReference type="EMBL" id="BK032642">
    <property type="protein sequence ID" value="DAF52738.1"/>
    <property type="molecule type" value="Genomic_DNA"/>
</dbReference>
<accession>A0A8S5SQ86</accession>
<proteinExistence type="predicted"/>
<protein>
    <submittedName>
        <fullName evidence="1">Uncharacterized protein</fullName>
    </submittedName>
</protein>
<reference evidence="1" key="1">
    <citation type="journal article" date="2021" name="Proc. Natl. Acad. Sci. U.S.A.">
        <title>A Catalog of Tens of Thousands of Viruses from Human Metagenomes Reveals Hidden Associations with Chronic Diseases.</title>
        <authorList>
            <person name="Tisza M.J."/>
            <person name="Buck C.B."/>
        </authorList>
    </citation>
    <scope>NUCLEOTIDE SEQUENCE</scope>
    <source>
        <strain evidence="1">CtqSm5</strain>
    </source>
</reference>